<dbReference type="EMBL" id="RCOS01000023">
    <property type="protein sequence ID" value="RSN78107.1"/>
    <property type="molecule type" value="Genomic_DNA"/>
</dbReference>
<sequence>MSLKILAFSFSVDSGIPVFLESSRRIELRDEPFAQEILLKISCLFLFMALLKTFLSESGTDEIGGLDIGGTSPSPLSEGAVYF</sequence>
<dbReference type="Proteomes" id="UP000277582">
    <property type="component" value="Unassembled WGS sequence"/>
</dbReference>
<proteinExistence type="predicted"/>
<organism evidence="1 2">
    <name type="scientific">Candidatus Methanodesulfokora washburnensis</name>
    <dbReference type="NCBI Taxonomy" id="2478471"/>
    <lineage>
        <taxon>Archaea</taxon>
        <taxon>Thermoproteota</taxon>
        <taxon>Candidatus Korarchaeia</taxon>
        <taxon>Candidatus Korarchaeia incertae sedis</taxon>
        <taxon>Candidatus Methanodesulfokora</taxon>
    </lineage>
</organism>
<protein>
    <submittedName>
        <fullName evidence="1">Uncharacterized protein</fullName>
    </submittedName>
</protein>
<comment type="caution">
    <text evidence="1">The sequence shown here is derived from an EMBL/GenBank/DDBJ whole genome shotgun (WGS) entry which is preliminary data.</text>
</comment>
<accession>A0A429GWI7</accession>
<evidence type="ECO:0000313" key="1">
    <source>
        <dbReference type="EMBL" id="RSN78107.1"/>
    </source>
</evidence>
<keyword evidence="2" id="KW-1185">Reference proteome</keyword>
<evidence type="ECO:0000313" key="2">
    <source>
        <dbReference type="Proteomes" id="UP000277582"/>
    </source>
</evidence>
<dbReference type="AlphaFoldDB" id="A0A429GWI7"/>
<gene>
    <name evidence="1" type="ORF">D6D85_01475</name>
</gene>
<reference evidence="1 2" key="1">
    <citation type="submission" date="2018-10" db="EMBL/GenBank/DDBJ databases">
        <title>Co-occurring genomic capacity for anaerobic methane metabolism and dissimilatory sulfite reduction discovered in the Korarchaeota.</title>
        <authorList>
            <person name="Mckay L.J."/>
            <person name="Dlakic M."/>
            <person name="Fields M.W."/>
            <person name="Delmont T.O."/>
            <person name="Eren A.M."/>
            <person name="Jay Z.J."/>
            <person name="Klingelsmith K.B."/>
            <person name="Rusch D.B."/>
            <person name="Inskeep W.P."/>
        </authorList>
    </citation>
    <scope>NUCLEOTIDE SEQUENCE [LARGE SCALE GENOMIC DNA]</scope>
    <source>
        <strain evidence="1 2">MDKW</strain>
    </source>
</reference>
<name>A0A429GWI7_9CREN</name>